<dbReference type="EMBL" id="LMXU01000009">
    <property type="protein sequence ID" value="KWU01689.1"/>
    <property type="molecule type" value="Genomic_DNA"/>
</dbReference>
<reference evidence="6 7" key="1">
    <citation type="submission" date="2015-11" db="EMBL/GenBank/DDBJ databases">
        <title>Draft WGS of Vibrio toranzoniae.</title>
        <authorList>
            <person name="Lasa A."/>
            <person name="Romalde J.L."/>
        </authorList>
    </citation>
    <scope>NUCLEOTIDE SEQUENCE [LARGE SCALE GENOMIC DNA]</scope>
    <source>
        <strain evidence="6 7">Vb 10.8</strain>
    </source>
</reference>
<dbReference type="SUPFAM" id="SSF49785">
    <property type="entry name" value="Galactose-binding domain-like"/>
    <property type="match status" value="1"/>
</dbReference>
<evidence type="ECO:0000313" key="6">
    <source>
        <dbReference type="EMBL" id="KWU01689.1"/>
    </source>
</evidence>
<dbReference type="OrthoDB" id="9803824at2"/>
<dbReference type="NCBIfam" id="TIGR00254">
    <property type="entry name" value="GGDEF"/>
    <property type="match status" value="1"/>
</dbReference>
<dbReference type="Pfam" id="PF00990">
    <property type="entry name" value="GGDEF"/>
    <property type="match status" value="1"/>
</dbReference>
<evidence type="ECO:0000256" key="4">
    <source>
        <dbReference type="SAM" id="Phobius"/>
    </source>
</evidence>
<dbReference type="Gene3D" id="3.30.70.270">
    <property type="match status" value="1"/>
</dbReference>
<gene>
    <name evidence="6" type="ORF">APQ14_04270</name>
</gene>
<dbReference type="InterPro" id="IPR050469">
    <property type="entry name" value="Diguanylate_Cyclase"/>
</dbReference>
<dbReference type="GO" id="GO:1902201">
    <property type="term" value="P:negative regulation of bacterial-type flagellum-dependent cell motility"/>
    <property type="evidence" value="ECO:0007669"/>
    <property type="project" value="TreeGrafter"/>
</dbReference>
<dbReference type="PROSITE" id="PS50887">
    <property type="entry name" value="GGDEF"/>
    <property type="match status" value="1"/>
</dbReference>
<dbReference type="EC" id="2.7.7.65" evidence="2"/>
<dbReference type="Proteomes" id="UP000057389">
    <property type="component" value="Unassembled WGS sequence"/>
</dbReference>
<keyword evidence="4" id="KW-0812">Transmembrane</keyword>
<dbReference type="InterPro" id="IPR043128">
    <property type="entry name" value="Rev_trsase/Diguanyl_cyclase"/>
</dbReference>
<protein>
    <recommendedName>
        <fullName evidence="2">diguanylate cyclase</fullName>
        <ecNumber evidence="2">2.7.7.65</ecNumber>
    </recommendedName>
</protein>
<evidence type="ECO:0000256" key="3">
    <source>
        <dbReference type="ARBA" id="ARBA00034247"/>
    </source>
</evidence>
<evidence type="ECO:0000256" key="2">
    <source>
        <dbReference type="ARBA" id="ARBA00012528"/>
    </source>
</evidence>
<dbReference type="PANTHER" id="PTHR45138">
    <property type="entry name" value="REGULATORY COMPONENTS OF SENSORY TRANSDUCTION SYSTEM"/>
    <property type="match status" value="1"/>
</dbReference>
<comment type="caution">
    <text evidence="6">The sequence shown here is derived from an EMBL/GenBank/DDBJ whole genome shotgun (WGS) entry which is preliminary data.</text>
</comment>
<dbReference type="SMART" id="SM00267">
    <property type="entry name" value="GGDEF"/>
    <property type="match status" value="1"/>
</dbReference>
<keyword evidence="7" id="KW-1185">Reference proteome</keyword>
<evidence type="ECO:0000256" key="1">
    <source>
        <dbReference type="ARBA" id="ARBA00001946"/>
    </source>
</evidence>
<dbReference type="InterPro" id="IPR029787">
    <property type="entry name" value="Nucleotide_cyclase"/>
</dbReference>
<sequence>MKWIHKIVICLVITTLAIVQYYRVSGNRVITAITPDKYEFIATSDQVDRGVSTSQLSYQNGQYILDCELKKSEYPWPYCGLSIRINPDITVGLDLSQYHTFRVNIDYHAEADSSGRLRTYLRNYNPAYSIPDNEYTHKYNGMEFSPGVDGGVIEIPIDNLQVMTWWLADNDIALEHSSPEYSNVNMVEFATASGAKLGHHRIVIRSIEFEGTYITGESLFMILLFVWVGTGTVFLLLELHRSRKRMVIAEKRHHHLKNVNRALREQNFEFSEMAHRDELTGIFNRHAIRDWLKMQSQYVKQGHGKLSMLYLDIDYFKSVNDKYGHQMGDHVLREFSMVVGSSISATDKLARWGGEEFIVFCPETEAGEAQRKAEKIRLLVSQHLWIHGDSLTCSIGIAEMKQERVTETIARADEALYQAKHSGRNQVILSH</sequence>
<dbReference type="InterPro" id="IPR008979">
    <property type="entry name" value="Galactose-bd-like_sf"/>
</dbReference>
<accession>A0A109DA56</accession>
<proteinExistence type="predicted"/>
<feature type="transmembrane region" description="Helical" evidence="4">
    <location>
        <begin position="219"/>
        <end position="237"/>
    </location>
</feature>
<name>A0A109DA56_9VIBR</name>
<dbReference type="GO" id="GO:0043709">
    <property type="term" value="P:cell adhesion involved in single-species biofilm formation"/>
    <property type="evidence" value="ECO:0007669"/>
    <property type="project" value="TreeGrafter"/>
</dbReference>
<dbReference type="GO" id="GO:0052621">
    <property type="term" value="F:diguanylate cyclase activity"/>
    <property type="evidence" value="ECO:0007669"/>
    <property type="project" value="UniProtKB-EC"/>
</dbReference>
<evidence type="ECO:0000313" key="7">
    <source>
        <dbReference type="Proteomes" id="UP000057389"/>
    </source>
</evidence>
<dbReference type="SUPFAM" id="SSF55073">
    <property type="entry name" value="Nucleotide cyclase"/>
    <property type="match status" value="1"/>
</dbReference>
<feature type="domain" description="GGDEF" evidence="5">
    <location>
        <begin position="304"/>
        <end position="431"/>
    </location>
</feature>
<dbReference type="CDD" id="cd01949">
    <property type="entry name" value="GGDEF"/>
    <property type="match status" value="1"/>
</dbReference>
<dbReference type="RefSeq" id="WP_060467517.1">
    <property type="nucleotide sequence ID" value="NZ_AP025514.1"/>
</dbReference>
<keyword evidence="4" id="KW-1133">Transmembrane helix</keyword>
<dbReference type="AlphaFoldDB" id="A0A109DA56"/>
<keyword evidence="4" id="KW-0472">Membrane</keyword>
<evidence type="ECO:0000259" key="5">
    <source>
        <dbReference type="PROSITE" id="PS50887"/>
    </source>
</evidence>
<organism evidence="6 7">
    <name type="scientific">Vibrio toranzoniae</name>
    <dbReference type="NCBI Taxonomy" id="1194427"/>
    <lineage>
        <taxon>Bacteria</taxon>
        <taxon>Pseudomonadati</taxon>
        <taxon>Pseudomonadota</taxon>
        <taxon>Gammaproteobacteria</taxon>
        <taxon>Vibrionales</taxon>
        <taxon>Vibrionaceae</taxon>
        <taxon>Vibrio</taxon>
    </lineage>
</organism>
<comment type="catalytic activity">
    <reaction evidence="3">
        <text>2 GTP = 3',3'-c-di-GMP + 2 diphosphate</text>
        <dbReference type="Rhea" id="RHEA:24898"/>
        <dbReference type="ChEBI" id="CHEBI:33019"/>
        <dbReference type="ChEBI" id="CHEBI:37565"/>
        <dbReference type="ChEBI" id="CHEBI:58805"/>
        <dbReference type="EC" id="2.7.7.65"/>
    </reaction>
</comment>
<dbReference type="FunFam" id="3.30.70.270:FF:000001">
    <property type="entry name" value="Diguanylate cyclase domain protein"/>
    <property type="match status" value="1"/>
</dbReference>
<comment type="cofactor">
    <cofactor evidence="1">
        <name>Mg(2+)</name>
        <dbReference type="ChEBI" id="CHEBI:18420"/>
    </cofactor>
</comment>
<dbReference type="PANTHER" id="PTHR45138:SF9">
    <property type="entry name" value="DIGUANYLATE CYCLASE DGCM-RELATED"/>
    <property type="match status" value="1"/>
</dbReference>
<dbReference type="InterPro" id="IPR000160">
    <property type="entry name" value="GGDEF_dom"/>
</dbReference>
<dbReference type="GO" id="GO:0005886">
    <property type="term" value="C:plasma membrane"/>
    <property type="evidence" value="ECO:0007669"/>
    <property type="project" value="TreeGrafter"/>
</dbReference>
<dbReference type="GeneID" id="300178176"/>